<feature type="transmembrane region" description="Helical" evidence="1">
    <location>
        <begin position="21"/>
        <end position="40"/>
    </location>
</feature>
<accession>A0ABR7FFT8</accession>
<gene>
    <name evidence="2" type="ORF">H8S76_17490</name>
</gene>
<feature type="transmembrane region" description="Helical" evidence="1">
    <location>
        <begin position="47"/>
        <end position="70"/>
    </location>
</feature>
<evidence type="ECO:0000256" key="1">
    <source>
        <dbReference type="SAM" id="Phobius"/>
    </source>
</evidence>
<name>A0ABR7FFT8_9FIRM</name>
<reference evidence="2 3" key="1">
    <citation type="submission" date="2020-08" db="EMBL/GenBank/DDBJ databases">
        <title>Genome public.</title>
        <authorList>
            <person name="Liu C."/>
            <person name="Sun Q."/>
        </authorList>
    </citation>
    <scope>NUCLEOTIDE SEQUENCE [LARGE SCALE GENOMIC DNA]</scope>
    <source>
        <strain evidence="2 3">NSJ-34</strain>
    </source>
</reference>
<evidence type="ECO:0008006" key="4">
    <source>
        <dbReference type="Google" id="ProtNLM"/>
    </source>
</evidence>
<evidence type="ECO:0000313" key="3">
    <source>
        <dbReference type="Proteomes" id="UP000654573"/>
    </source>
</evidence>
<feature type="transmembrane region" description="Helical" evidence="1">
    <location>
        <begin position="82"/>
        <end position="100"/>
    </location>
</feature>
<evidence type="ECO:0000313" key="2">
    <source>
        <dbReference type="EMBL" id="MBC5674042.1"/>
    </source>
</evidence>
<dbReference type="RefSeq" id="WP_033143072.1">
    <property type="nucleotide sequence ID" value="NZ_JACOOU010000008.1"/>
</dbReference>
<organism evidence="2 3">
    <name type="scientific">Blautia celeris</name>
    <dbReference type="NCBI Taxonomy" id="2763026"/>
    <lineage>
        <taxon>Bacteria</taxon>
        <taxon>Bacillati</taxon>
        <taxon>Bacillota</taxon>
        <taxon>Clostridia</taxon>
        <taxon>Lachnospirales</taxon>
        <taxon>Lachnospiraceae</taxon>
        <taxon>Blautia</taxon>
    </lineage>
</organism>
<keyword evidence="3" id="KW-1185">Reference proteome</keyword>
<keyword evidence="1" id="KW-0472">Membrane</keyword>
<keyword evidence="1" id="KW-0812">Transmembrane</keyword>
<feature type="transmembrane region" description="Helical" evidence="1">
    <location>
        <begin position="107"/>
        <end position="127"/>
    </location>
</feature>
<sequence>MGDVNIDELGLSFVKVCLNNYWGNICFFGFFAACILWFFCRKKHSTNLFLIYTAFLFLTIYNPIFVKYIFSKLGSDEVYYRFFWLLPVSILLGYCCVNIIDYSKTKFGTYALSFVLTILIILTGSPVKNIFTDISMPDNLFKVPDSLLEICNIIHRDSEDENPKIVAPDTTIHMLIRQYDPSLLLTIDRNTLLYRLGNPNFVFDENTPSYQVQDAIMEVVYYNDISQKNKFINAIEKTKTNYIILYDTSPICDFLQENSFENIGITDGYVIYRTPV</sequence>
<comment type="caution">
    <text evidence="2">The sequence shown here is derived from an EMBL/GenBank/DDBJ whole genome shotgun (WGS) entry which is preliminary data.</text>
</comment>
<dbReference type="EMBL" id="JACOOU010000008">
    <property type="protein sequence ID" value="MBC5674042.1"/>
    <property type="molecule type" value="Genomic_DNA"/>
</dbReference>
<proteinExistence type="predicted"/>
<protein>
    <recommendedName>
        <fullName evidence="4">Sigma-E processing peptidase SpoIIGA</fullName>
    </recommendedName>
</protein>
<keyword evidence="1" id="KW-1133">Transmembrane helix</keyword>
<dbReference type="Proteomes" id="UP000654573">
    <property type="component" value="Unassembled WGS sequence"/>
</dbReference>